<feature type="region of interest" description="Disordered" evidence="1">
    <location>
        <begin position="118"/>
        <end position="147"/>
    </location>
</feature>
<dbReference type="Pfam" id="PF08486">
    <property type="entry name" value="SpoIID"/>
    <property type="match status" value="1"/>
</dbReference>
<dbReference type="PANTHER" id="PTHR30032">
    <property type="entry name" value="N-ACETYLMURAMOYL-L-ALANINE AMIDASE-RELATED"/>
    <property type="match status" value="1"/>
</dbReference>
<dbReference type="GO" id="GO:0030288">
    <property type="term" value="C:outer membrane-bounded periplasmic space"/>
    <property type="evidence" value="ECO:0007669"/>
    <property type="project" value="TreeGrafter"/>
</dbReference>
<evidence type="ECO:0000313" key="3">
    <source>
        <dbReference type="EMBL" id="TMQ47272.1"/>
    </source>
</evidence>
<protein>
    <submittedName>
        <fullName evidence="3">SpoIID/LytB domain-containing protein</fullName>
    </submittedName>
</protein>
<dbReference type="GO" id="GO:0030435">
    <property type="term" value="P:sporulation resulting in formation of a cellular spore"/>
    <property type="evidence" value="ECO:0007669"/>
    <property type="project" value="InterPro"/>
</dbReference>
<comment type="caution">
    <text evidence="3">The sequence shown here is derived from an EMBL/GenBank/DDBJ whole genome shotgun (WGS) entry which is preliminary data.</text>
</comment>
<dbReference type="Proteomes" id="UP000316292">
    <property type="component" value="Unassembled WGS sequence"/>
</dbReference>
<feature type="region of interest" description="Disordered" evidence="1">
    <location>
        <begin position="1"/>
        <end position="94"/>
    </location>
</feature>
<dbReference type="AlphaFoldDB" id="A0A538S7B2"/>
<evidence type="ECO:0000313" key="4">
    <source>
        <dbReference type="Proteomes" id="UP000316292"/>
    </source>
</evidence>
<dbReference type="NCBIfam" id="TIGR02669">
    <property type="entry name" value="SpoIID_LytB"/>
    <property type="match status" value="1"/>
</dbReference>
<name>A0A538S7B2_UNCEI</name>
<dbReference type="InterPro" id="IPR013486">
    <property type="entry name" value="SpoIID/LytB"/>
</dbReference>
<dbReference type="InterPro" id="IPR051922">
    <property type="entry name" value="Bact_Sporulation_Assoc"/>
</dbReference>
<feature type="domain" description="Sporulation stage II protein D amidase enhancer LytB N-terminal" evidence="2">
    <location>
        <begin position="249"/>
        <end position="339"/>
    </location>
</feature>
<evidence type="ECO:0000256" key="1">
    <source>
        <dbReference type="SAM" id="MobiDB-lite"/>
    </source>
</evidence>
<organism evidence="3 4">
    <name type="scientific">Eiseniibacteriota bacterium</name>
    <dbReference type="NCBI Taxonomy" id="2212470"/>
    <lineage>
        <taxon>Bacteria</taxon>
        <taxon>Candidatus Eiseniibacteriota</taxon>
    </lineage>
</organism>
<feature type="compositionally biased region" description="Low complexity" evidence="1">
    <location>
        <begin position="46"/>
        <end position="61"/>
    </location>
</feature>
<feature type="compositionally biased region" description="Low complexity" evidence="1">
    <location>
        <begin position="13"/>
        <end position="37"/>
    </location>
</feature>
<evidence type="ECO:0000259" key="2">
    <source>
        <dbReference type="Pfam" id="PF08486"/>
    </source>
</evidence>
<accession>A0A538S7B2</accession>
<gene>
    <name evidence="3" type="ORF">E6K71_10340</name>
</gene>
<reference evidence="3 4" key="1">
    <citation type="journal article" date="2019" name="Nat. Microbiol.">
        <title>Mediterranean grassland soil C-N compound turnover is dependent on rainfall and depth, and is mediated by genomically divergent microorganisms.</title>
        <authorList>
            <person name="Diamond S."/>
            <person name="Andeer P.F."/>
            <person name="Li Z."/>
            <person name="Crits-Christoph A."/>
            <person name="Burstein D."/>
            <person name="Anantharaman K."/>
            <person name="Lane K.R."/>
            <person name="Thomas B.C."/>
            <person name="Pan C."/>
            <person name="Northen T.R."/>
            <person name="Banfield J.F."/>
        </authorList>
    </citation>
    <scope>NUCLEOTIDE SEQUENCE [LARGE SCALE GENOMIC DNA]</scope>
    <source>
        <strain evidence="3">WS_1</strain>
    </source>
</reference>
<proteinExistence type="predicted"/>
<dbReference type="EMBL" id="VBOR01000118">
    <property type="protein sequence ID" value="TMQ47272.1"/>
    <property type="molecule type" value="Genomic_DNA"/>
</dbReference>
<dbReference type="PANTHER" id="PTHR30032:SF4">
    <property type="entry name" value="AMIDASE ENHANCER"/>
    <property type="match status" value="1"/>
</dbReference>
<sequence length="536" mass="58042">MRCWSREEGQGTGRSSGRSGRRSPAPRCAPPRRSAFPFRRRRRWPSRSSPSNLSPAGLATCPAPPAPARRSCLARSRPHRTRSREDRAPALWRGRNGPYPWGHLVLAGLLAAAVGGCAGSRGPEPPRPPGATGAGAPPPARPARGWHSPRSIRIGLAAGVPRVKVSGSTAWTLRTLEGKTVLAGAPGDRITILAQAPGGFGVFREGVPEPVWSGERQDTLELVPEGNGSSGWSGNWYRGTFRIHSSNPEGLTLVNEVAFEDYLRSVLPNEIGTPPETDFAAVQAQAVAARSYTIAYLGRRADLGFDLYASVEDQVYGGKTRENPQSDRAVASTRGEVLTSDGAPIRALYSSACGGRTANVEDVWPWDWTAYLRSVRDDSGPGTGSYCSLSSNFRWREEWDVAPFMAALRQYGPAENPAAARLTGDLLDVRVDKRSRCGRVSDLAVSTTTGDVVFHGDRTRWVLRRPGTSAILRSTFFKIGVLRDEDGRAVKVVATGGGNGHGIGMCQWGAMGMARAGMDYREILRHYYKSTRLERI</sequence>
<dbReference type="InterPro" id="IPR013693">
    <property type="entry name" value="SpoIID/LytB_N"/>
</dbReference>